<dbReference type="EnsemblProtists" id="EOD30290">
    <property type="protein sequence ID" value="EOD30290"/>
    <property type="gene ID" value="EMIHUDRAFT_233132"/>
</dbReference>
<dbReference type="RefSeq" id="XP_005782719.1">
    <property type="nucleotide sequence ID" value="XM_005782662.1"/>
</dbReference>
<dbReference type="KEGG" id="ehx:EMIHUDRAFT_233132"/>
<dbReference type="Pfam" id="PF23493">
    <property type="entry name" value="CysS_C"/>
    <property type="match status" value="1"/>
</dbReference>
<dbReference type="InterPro" id="IPR035892">
    <property type="entry name" value="C2_domain_sf"/>
</dbReference>
<accession>A0A0D3K3F5</accession>
<protein>
    <recommendedName>
        <fullName evidence="2">Cysteinyl-tRNA ligase anticodon binding domain-containing protein</fullName>
    </recommendedName>
</protein>
<feature type="compositionally biased region" description="Basic and acidic residues" evidence="1">
    <location>
        <begin position="467"/>
        <end position="481"/>
    </location>
</feature>
<dbReference type="GO" id="GO:0006418">
    <property type="term" value="P:tRNA aminoacylation for protein translation"/>
    <property type="evidence" value="ECO:0007669"/>
    <property type="project" value="InterPro"/>
</dbReference>
<dbReference type="PaxDb" id="2903-EOD30290"/>
<organism evidence="3 4">
    <name type="scientific">Emiliania huxleyi (strain CCMP1516)</name>
    <dbReference type="NCBI Taxonomy" id="280463"/>
    <lineage>
        <taxon>Eukaryota</taxon>
        <taxon>Haptista</taxon>
        <taxon>Haptophyta</taxon>
        <taxon>Prymnesiophyceae</taxon>
        <taxon>Isochrysidales</taxon>
        <taxon>Noelaerhabdaceae</taxon>
        <taxon>Emiliania</taxon>
    </lineage>
</organism>
<proteinExistence type="predicted"/>
<dbReference type="Gene3D" id="2.60.40.150">
    <property type="entry name" value="C2 domain"/>
    <property type="match status" value="1"/>
</dbReference>
<feature type="domain" description="Cysteinyl-tRNA ligase anticodon binding" evidence="2">
    <location>
        <begin position="497"/>
        <end position="534"/>
    </location>
</feature>
<dbReference type="InterPro" id="IPR056411">
    <property type="entry name" value="CysS_C"/>
</dbReference>
<dbReference type="InterPro" id="IPR009080">
    <property type="entry name" value="tRNAsynth_Ia_anticodon-bd"/>
</dbReference>
<evidence type="ECO:0000313" key="3">
    <source>
        <dbReference type="EnsemblProtists" id="EOD30290"/>
    </source>
</evidence>
<evidence type="ECO:0000313" key="4">
    <source>
        <dbReference type="Proteomes" id="UP000013827"/>
    </source>
</evidence>
<dbReference type="Proteomes" id="UP000013827">
    <property type="component" value="Unassembled WGS sequence"/>
</dbReference>
<feature type="region of interest" description="Disordered" evidence="1">
    <location>
        <begin position="159"/>
        <end position="221"/>
    </location>
</feature>
<feature type="region of interest" description="Disordered" evidence="1">
    <location>
        <begin position="456"/>
        <end position="481"/>
    </location>
</feature>
<dbReference type="HOGENOM" id="CLU_468098_0_0_1"/>
<evidence type="ECO:0000256" key="1">
    <source>
        <dbReference type="SAM" id="MobiDB-lite"/>
    </source>
</evidence>
<evidence type="ECO:0000259" key="2">
    <source>
        <dbReference type="Pfam" id="PF23493"/>
    </source>
</evidence>
<keyword evidence="4" id="KW-1185">Reference proteome</keyword>
<dbReference type="AlphaFoldDB" id="A0A0D3K3F5"/>
<name>A0A0D3K3F5_EMIH1</name>
<dbReference type="Gene3D" id="1.20.120.1910">
    <property type="entry name" value="Cysteine-tRNA ligase, C-terminal anti-codon recognition domain"/>
    <property type="match status" value="3"/>
</dbReference>
<dbReference type="SUPFAM" id="SSF47323">
    <property type="entry name" value="Anticodon-binding domain of a subclass of class I aminoacyl-tRNA synthetases"/>
    <property type="match status" value="3"/>
</dbReference>
<dbReference type="GO" id="GO:0004812">
    <property type="term" value="F:aminoacyl-tRNA ligase activity"/>
    <property type="evidence" value="ECO:0007669"/>
    <property type="project" value="InterPro"/>
</dbReference>
<dbReference type="GeneID" id="17275563"/>
<sequence>MGFTFGSPGHDARSVTVRIEKLSILGEPAAREVGGMEAWIEVEMPGLNHLLTTPRVQATAGEFVFACVLEAHIGLAAEAKLREALASRDEEDADVTFTLRALGPRKKAKEVASGYFNLHQTLKHGQDLSGQIQLDGRDDGPFGSLAVSLTVLEVLRLCQPSTDPSEPPEAVADTAGEEEEAAPDSSTGDAPPRQHADHGPMPLCDPRPAPSTPEAAPCANASFATPGKEHIASKEGGAGVDISESETIARARRLGINLDVAGVAATEPAVGFVGPAVAAAAAAPLNTTLSPAGGYTCDPESTAQLDEATEALLREMLSERREAQRARDYARADLLREKMRDFGVRVQDRTETYFVEPRKSAGDGGETPSSSSHGYVRGDAGAVSFSEEEQLTIDRLLLERVGARQRRAFVDADRLRDELGALGVSIDDSARTFTVGTVGGGSMRADGRPGWSIHTPMPPVRLSAPPAKEETTSRHGYTREEAESIDETELDAAAQRALDGLLETRRVAQRSRDYGFADQLRDELAKIGVVVNDRMRSYSLEMASEEAGEMLSWLERRGVEKMKIACSKEQRAVHDESGRSPKL</sequence>
<dbReference type="GO" id="GO:0005524">
    <property type="term" value="F:ATP binding"/>
    <property type="evidence" value="ECO:0007669"/>
    <property type="project" value="InterPro"/>
</dbReference>
<reference evidence="3" key="2">
    <citation type="submission" date="2024-10" db="UniProtKB">
        <authorList>
            <consortium name="EnsemblProtists"/>
        </authorList>
    </citation>
    <scope>IDENTIFICATION</scope>
</reference>
<reference evidence="4" key="1">
    <citation type="journal article" date="2013" name="Nature">
        <title>Pan genome of the phytoplankton Emiliania underpins its global distribution.</title>
        <authorList>
            <person name="Read B.A."/>
            <person name="Kegel J."/>
            <person name="Klute M.J."/>
            <person name="Kuo A."/>
            <person name="Lefebvre S.C."/>
            <person name="Maumus F."/>
            <person name="Mayer C."/>
            <person name="Miller J."/>
            <person name="Monier A."/>
            <person name="Salamov A."/>
            <person name="Young J."/>
            <person name="Aguilar M."/>
            <person name="Claverie J.M."/>
            <person name="Frickenhaus S."/>
            <person name="Gonzalez K."/>
            <person name="Herman E.K."/>
            <person name="Lin Y.C."/>
            <person name="Napier J."/>
            <person name="Ogata H."/>
            <person name="Sarno A.F."/>
            <person name="Shmutz J."/>
            <person name="Schroeder D."/>
            <person name="de Vargas C."/>
            <person name="Verret F."/>
            <person name="von Dassow P."/>
            <person name="Valentin K."/>
            <person name="Van de Peer Y."/>
            <person name="Wheeler G."/>
            <person name="Dacks J.B."/>
            <person name="Delwiche C.F."/>
            <person name="Dyhrman S.T."/>
            <person name="Glockner G."/>
            <person name="John U."/>
            <person name="Richards T."/>
            <person name="Worden A.Z."/>
            <person name="Zhang X."/>
            <person name="Grigoriev I.V."/>
            <person name="Allen A.E."/>
            <person name="Bidle K."/>
            <person name="Borodovsky M."/>
            <person name="Bowler C."/>
            <person name="Brownlee C."/>
            <person name="Cock J.M."/>
            <person name="Elias M."/>
            <person name="Gladyshev V.N."/>
            <person name="Groth M."/>
            <person name="Guda C."/>
            <person name="Hadaegh A."/>
            <person name="Iglesias-Rodriguez M.D."/>
            <person name="Jenkins J."/>
            <person name="Jones B.M."/>
            <person name="Lawson T."/>
            <person name="Leese F."/>
            <person name="Lindquist E."/>
            <person name="Lobanov A."/>
            <person name="Lomsadze A."/>
            <person name="Malik S.B."/>
            <person name="Marsh M.E."/>
            <person name="Mackinder L."/>
            <person name="Mock T."/>
            <person name="Mueller-Roeber B."/>
            <person name="Pagarete A."/>
            <person name="Parker M."/>
            <person name="Probert I."/>
            <person name="Quesneville H."/>
            <person name="Raines C."/>
            <person name="Rensing S.A."/>
            <person name="Riano-Pachon D.M."/>
            <person name="Richier S."/>
            <person name="Rokitta S."/>
            <person name="Shiraiwa Y."/>
            <person name="Soanes D.M."/>
            <person name="van der Giezen M."/>
            <person name="Wahlund T.M."/>
            <person name="Williams B."/>
            <person name="Wilson W."/>
            <person name="Wolfe G."/>
            <person name="Wurch L.L."/>
        </authorList>
    </citation>
    <scope>NUCLEOTIDE SEQUENCE</scope>
</reference>